<dbReference type="FunFam" id="2.60.40.10:FF:000090">
    <property type="entry name" value="Protein-glutamine gamma-glutamyltransferase 2"/>
    <property type="match status" value="1"/>
</dbReference>
<evidence type="ECO:0000313" key="6">
    <source>
        <dbReference type="RefSeq" id="XP_033819900.1"/>
    </source>
</evidence>
<feature type="domain" description="Transglutaminase C-terminal" evidence="2">
    <location>
        <begin position="24"/>
        <end position="112"/>
    </location>
</feature>
<dbReference type="Gene3D" id="2.60.40.10">
    <property type="entry name" value="Immunoglobulins"/>
    <property type="match status" value="2"/>
</dbReference>
<keyword evidence="3" id="KW-1185">Reference proteome</keyword>
<name>A0A6P8SLF6_GEOSA</name>
<dbReference type="GO" id="GO:0003810">
    <property type="term" value="F:protein-glutamine gamma-glutamyltransferase activity"/>
    <property type="evidence" value="ECO:0007669"/>
    <property type="project" value="InterPro"/>
</dbReference>
<dbReference type="RefSeq" id="XP_033819900.1">
    <property type="nucleotide sequence ID" value="XM_033964009.1"/>
</dbReference>
<dbReference type="InterPro" id="IPR008958">
    <property type="entry name" value="Transglutaminase_C"/>
</dbReference>
<dbReference type="PANTHER" id="PTHR11590">
    <property type="entry name" value="PROTEIN-GLUTAMINE GAMMA-GLUTAMYLTRANSFERASE"/>
    <property type="match status" value="1"/>
</dbReference>
<evidence type="ECO:0000256" key="1">
    <source>
        <dbReference type="ARBA" id="ARBA00005968"/>
    </source>
</evidence>
<comment type="similarity">
    <text evidence="1">Belongs to the transglutaminase superfamily. Transglutaminase family.</text>
</comment>
<evidence type="ECO:0000313" key="4">
    <source>
        <dbReference type="RefSeq" id="XP_033819898.1"/>
    </source>
</evidence>
<reference evidence="4 5" key="1">
    <citation type="submission" date="2025-04" db="UniProtKB">
        <authorList>
            <consortium name="RefSeq"/>
        </authorList>
    </citation>
    <scope>IDENTIFICATION</scope>
</reference>
<evidence type="ECO:0000313" key="5">
    <source>
        <dbReference type="RefSeq" id="XP_033819899.1"/>
    </source>
</evidence>
<dbReference type="Proteomes" id="UP000515159">
    <property type="component" value="Chromosome 11"/>
</dbReference>
<dbReference type="Pfam" id="PF00927">
    <property type="entry name" value="Transglut_C"/>
    <property type="match status" value="2"/>
</dbReference>
<proteinExistence type="inferred from homology"/>
<dbReference type="KEGG" id="gsh:117369432"/>
<evidence type="ECO:0000259" key="2">
    <source>
        <dbReference type="Pfam" id="PF00927"/>
    </source>
</evidence>
<gene>
    <name evidence="4 5 6" type="primary">LOC117369432</name>
</gene>
<feature type="domain" description="Transglutaminase C-terminal" evidence="2">
    <location>
        <begin position="135"/>
        <end position="226"/>
    </location>
</feature>
<protein>
    <submittedName>
        <fullName evidence="4 5">Protein-glutamine gamma-glutamyltransferase E-like</fullName>
    </submittedName>
</protein>
<evidence type="ECO:0000313" key="3">
    <source>
        <dbReference type="Proteomes" id="UP000515159"/>
    </source>
</evidence>
<dbReference type="AlphaFoldDB" id="A0A6P8SLF6"/>
<organism evidence="3 6">
    <name type="scientific">Geotrypetes seraphini</name>
    <name type="common">Gaboon caecilian</name>
    <name type="synonym">Caecilia seraphini</name>
    <dbReference type="NCBI Taxonomy" id="260995"/>
    <lineage>
        <taxon>Eukaryota</taxon>
        <taxon>Metazoa</taxon>
        <taxon>Chordata</taxon>
        <taxon>Craniata</taxon>
        <taxon>Vertebrata</taxon>
        <taxon>Euteleostomi</taxon>
        <taxon>Amphibia</taxon>
        <taxon>Gymnophiona</taxon>
        <taxon>Geotrypetes</taxon>
    </lineage>
</organism>
<dbReference type="InterPro" id="IPR013783">
    <property type="entry name" value="Ig-like_fold"/>
</dbReference>
<dbReference type="OrthoDB" id="9890266at2759"/>
<dbReference type="RefSeq" id="XP_033819898.1">
    <property type="nucleotide sequence ID" value="XM_033964007.1"/>
</dbReference>
<dbReference type="InterPro" id="IPR036238">
    <property type="entry name" value="Transglutaminase_C_sf"/>
</dbReference>
<dbReference type="RefSeq" id="XP_033819899.1">
    <property type="nucleotide sequence ID" value="XM_033964008.1"/>
</dbReference>
<dbReference type="SUPFAM" id="SSF49309">
    <property type="entry name" value="Transglutaminase, two C-terminal domains"/>
    <property type="match status" value="2"/>
</dbReference>
<accession>A0A6P8SLF6</accession>
<sequence>MMNQQAIQQTDHYRPLCLNASIGGTIKLKGSLTIGQDICVLLIFKNKTDDVKTAQLNITVYTTLYTKKPMHEIHNETKTVTFDPNEEKEIPLTVEYYKYEDNLTSDNTIQVKVVCLGERKGDAAILQRDIALDNPKLGFKVPEKAMVNKPMTVEVSFQNPLCKKVTDGVLRAEGSGLIKDQIVKNVGCVQPQETAIIPLEITPNRPGNRQLLVDFTCSKFTNVKGFCGIKVEPNELSDD</sequence>
<dbReference type="FunFam" id="2.60.40.10:FF:000171">
    <property type="entry name" value="protein-glutamine gamma-glutamyltransferase 6"/>
    <property type="match status" value="1"/>
</dbReference>
<dbReference type="GeneID" id="117369432"/>
<dbReference type="InterPro" id="IPR050779">
    <property type="entry name" value="Transglutaminase"/>
</dbReference>
<dbReference type="PANTHER" id="PTHR11590:SF81">
    <property type="entry name" value="PROTEIN-GLUTAMINE GAMMA-GLUTAMYLTRANSFERASE K-LIKE ISOFORM X4"/>
    <property type="match status" value="1"/>
</dbReference>